<feature type="signal peptide" evidence="1">
    <location>
        <begin position="1"/>
        <end position="22"/>
    </location>
</feature>
<feature type="chain" id="PRO_5021703153" description="SLA1 homology domain-containing protein" evidence="1">
    <location>
        <begin position="23"/>
        <end position="309"/>
    </location>
</feature>
<dbReference type="EMBL" id="CP036274">
    <property type="protein sequence ID" value="QDU25521.1"/>
    <property type="molecule type" value="Genomic_DNA"/>
</dbReference>
<dbReference type="InterPro" id="IPR007131">
    <property type="entry name" value="SHD1"/>
</dbReference>
<dbReference type="GO" id="GO:0042802">
    <property type="term" value="F:identical protein binding"/>
    <property type="evidence" value="ECO:0007669"/>
    <property type="project" value="InterPro"/>
</dbReference>
<gene>
    <name evidence="3" type="ORF">ETAA8_05900</name>
</gene>
<dbReference type="RefSeq" id="WP_145084599.1">
    <property type="nucleotide sequence ID" value="NZ_CP036274.1"/>
</dbReference>
<dbReference type="AlphaFoldDB" id="A0A517Y5K6"/>
<organism evidence="3 4">
    <name type="scientific">Anatilimnocola aggregata</name>
    <dbReference type="NCBI Taxonomy" id="2528021"/>
    <lineage>
        <taxon>Bacteria</taxon>
        <taxon>Pseudomonadati</taxon>
        <taxon>Planctomycetota</taxon>
        <taxon>Planctomycetia</taxon>
        <taxon>Pirellulales</taxon>
        <taxon>Pirellulaceae</taxon>
        <taxon>Anatilimnocola</taxon>
    </lineage>
</organism>
<evidence type="ECO:0000313" key="4">
    <source>
        <dbReference type="Proteomes" id="UP000315017"/>
    </source>
</evidence>
<keyword evidence="1" id="KW-0732">Signal</keyword>
<evidence type="ECO:0000259" key="2">
    <source>
        <dbReference type="Pfam" id="PF03983"/>
    </source>
</evidence>
<dbReference type="GO" id="GO:0008092">
    <property type="term" value="F:cytoskeletal protein binding"/>
    <property type="evidence" value="ECO:0007669"/>
    <property type="project" value="InterPro"/>
</dbReference>
<proteinExistence type="predicted"/>
<dbReference type="Pfam" id="PF03983">
    <property type="entry name" value="SHD1"/>
    <property type="match status" value="1"/>
</dbReference>
<dbReference type="KEGG" id="aagg:ETAA8_05900"/>
<dbReference type="GO" id="GO:0030674">
    <property type="term" value="F:protein-macromolecule adaptor activity"/>
    <property type="evidence" value="ECO:0007669"/>
    <property type="project" value="InterPro"/>
</dbReference>
<evidence type="ECO:0000256" key="1">
    <source>
        <dbReference type="SAM" id="SignalP"/>
    </source>
</evidence>
<name>A0A517Y5K6_9BACT</name>
<dbReference type="Proteomes" id="UP000315017">
    <property type="component" value="Chromosome"/>
</dbReference>
<dbReference type="OrthoDB" id="246401at2"/>
<protein>
    <recommendedName>
        <fullName evidence="2">SLA1 homology domain-containing protein</fullName>
    </recommendedName>
</protein>
<keyword evidence="4" id="KW-1185">Reference proteome</keyword>
<evidence type="ECO:0000313" key="3">
    <source>
        <dbReference type="EMBL" id="QDU25521.1"/>
    </source>
</evidence>
<sequence length="309" mass="34793" precursor="true">MSLIRTCTVIGLLCLAPAAAQAARTWTDSTGHFTLEADLVSMSEDKVVLQRADHELVSLPIKLLSTKDQEFLKSNEALELRKQKLDGPQTWTLQDGTKLVARAVSYTSRPLSIQRRRGHIFVNDRRFDNLPEFYQRLVPQIVAKLESLEASDRRAFEAWVLLQRGQERTFTLKGIAFETENGDEYAVPFFLLSPQDQEVLGAGFDDWLSSVRLDKQEELEDKAFMLQSLAAARNHDQKVMREIALLNLKLQAVNVGLTSLWEVTLYPSAAIGGPPVWTVVPGRDSNQASANALQQWPGYFLGPVRRLTR</sequence>
<accession>A0A517Y5K6</accession>
<dbReference type="GO" id="GO:0043130">
    <property type="term" value="F:ubiquitin binding"/>
    <property type="evidence" value="ECO:0007669"/>
    <property type="project" value="InterPro"/>
</dbReference>
<dbReference type="Gene3D" id="2.30.30.700">
    <property type="entry name" value="SLA1 homology domain 1"/>
    <property type="match status" value="1"/>
</dbReference>
<reference evidence="3 4" key="1">
    <citation type="submission" date="2019-02" db="EMBL/GenBank/DDBJ databases">
        <title>Deep-cultivation of Planctomycetes and their phenomic and genomic characterization uncovers novel biology.</title>
        <authorList>
            <person name="Wiegand S."/>
            <person name="Jogler M."/>
            <person name="Boedeker C."/>
            <person name="Pinto D."/>
            <person name="Vollmers J."/>
            <person name="Rivas-Marin E."/>
            <person name="Kohn T."/>
            <person name="Peeters S.H."/>
            <person name="Heuer A."/>
            <person name="Rast P."/>
            <person name="Oberbeckmann S."/>
            <person name="Bunk B."/>
            <person name="Jeske O."/>
            <person name="Meyerdierks A."/>
            <person name="Storesund J.E."/>
            <person name="Kallscheuer N."/>
            <person name="Luecker S."/>
            <person name="Lage O.M."/>
            <person name="Pohl T."/>
            <person name="Merkel B.J."/>
            <person name="Hornburger P."/>
            <person name="Mueller R.-W."/>
            <person name="Bruemmer F."/>
            <person name="Labrenz M."/>
            <person name="Spormann A.M."/>
            <person name="Op den Camp H."/>
            <person name="Overmann J."/>
            <person name="Amann R."/>
            <person name="Jetten M.S.M."/>
            <person name="Mascher T."/>
            <person name="Medema M.H."/>
            <person name="Devos D.P."/>
            <person name="Kaster A.-K."/>
            <person name="Ovreas L."/>
            <person name="Rohde M."/>
            <person name="Galperin M.Y."/>
            <person name="Jogler C."/>
        </authorList>
    </citation>
    <scope>NUCLEOTIDE SEQUENCE [LARGE SCALE GENOMIC DNA]</scope>
    <source>
        <strain evidence="3 4">ETA_A8</strain>
    </source>
</reference>
<feature type="domain" description="SLA1 homology" evidence="2">
    <location>
        <begin position="19"/>
        <end position="76"/>
    </location>
</feature>